<proteinExistence type="predicted"/>
<dbReference type="Proteomes" id="UP000055045">
    <property type="component" value="Unassembled WGS sequence"/>
</dbReference>
<name>A0A117NKB6_PENFR</name>
<protein>
    <submittedName>
        <fullName evidence="1">Uncharacterized protein</fullName>
    </submittedName>
</protein>
<evidence type="ECO:0000313" key="2">
    <source>
        <dbReference type="Proteomes" id="UP000055045"/>
    </source>
</evidence>
<dbReference type="AlphaFoldDB" id="A0A117NKB6"/>
<comment type="caution">
    <text evidence="1">The sequence shown here is derived from an EMBL/GenBank/DDBJ whole genome shotgun (WGS) entry which is preliminary data.</text>
</comment>
<evidence type="ECO:0000313" key="1">
    <source>
        <dbReference type="EMBL" id="KUM55818.1"/>
    </source>
</evidence>
<dbReference type="EMBL" id="LLXE01000628">
    <property type="protein sequence ID" value="KUM55818.1"/>
    <property type="molecule type" value="Genomic_DNA"/>
</dbReference>
<sequence>MVAGLQRSVSGARVSTNSSAFNIASSSIPRKSAYVSPRLFLNMPELVARFLCLCNSPVVKFKMYRAKH</sequence>
<organism evidence="1 2">
    <name type="scientific">Penicillium freii</name>
    <dbReference type="NCBI Taxonomy" id="48697"/>
    <lineage>
        <taxon>Eukaryota</taxon>
        <taxon>Fungi</taxon>
        <taxon>Dikarya</taxon>
        <taxon>Ascomycota</taxon>
        <taxon>Pezizomycotina</taxon>
        <taxon>Eurotiomycetes</taxon>
        <taxon>Eurotiomycetidae</taxon>
        <taxon>Eurotiales</taxon>
        <taxon>Aspergillaceae</taxon>
        <taxon>Penicillium</taxon>
    </lineage>
</organism>
<accession>A0A117NKB6</accession>
<keyword evidence="2" id="KW-1185">Reference proteome</keyword>
<gene>
    <name evidence="1" type="ORF">ACN42_g11419</name>
</gene>
<reference evidence="1 2" key="1">
    <citation type="submission" date="2015-10" db="EMBL/GenBank/DDBJ databases">
        <title>Genome sequencing of Penicillium freii.</title>
        <authorList>
            <person name="Nguyen H.D."/>
            <person name="Visagie C.M."/>
            <person name="Seifert K.A."/>
        </authorList>
    </citation>
    <scope>NUCLEOTIDE SEQUENCE [LARGE SCALE GENOMIC DNA]</scope>
    <source>
        <strain evidence="1 2">DAOM 242723</strain>
    </source>
</reference>